<gene>
    <name evidence="1" type="ORF">C3743_40130</name>
</gene>
<evidence type="ECO:0000313" key="2">
    <source>
        <dbReference type="Proteomes" id="UP000238655"/>
    </source>
</evidence>
<comment type="caution">
    <text evidence="1">The sequence shown here is derived from an EMBL/GenBank/DDBJ whole genome shotgun (WGS) entry which is preliminary data.</text>
</comment>
<organism evidence="1 2">
    <name type="scientific">Burkholderia contaminans</name>
    <dbReference type="NCBI Taxonomy" id="488447"/>
    <lineage>
        <taxon>Bacteria</taxon>
        <taxon>Pseudomonadati</taxon>
        <taxon>Pseudomonadota</taxon>
        <taxon>Betaproteobacteria</taxon>
        <taxon>Burkholderiales</taxon>
        <taxon>Burkholderiaceae</taxon>
        <taxon>Burkholderia</taxon>
        <taxon>Burkholderia cepacia complex</taxon>
    </lineage>
</organism>
<evidence type="ECO:0000313" key="1">
    <source>
        <dbReference type="EMBL" id="POZ80190.1"/>
    </source>
</evidence>
<name>A0A2S5DM84_9BURK</name>
<proteinExistence type="predicted"/>
<accession>A0A2S5DM84</accession>
<protein>
    <submittedName>
        <fullName evidence="1">Uncharacterized protein</fullName>
    </submittedName>
</protein>
<sequence>MVVAVTASVGTVVEQAVLLSDTFSKGVAQYGAETGRQSAEQRTIAQGTVAAHTQLYMQERAGEAMERGDLPAVASETVANTALIADQAPSLSAKVTSYDAAFMDAYFAPGNTTPMAVINRHVPYCSSDDVALGRCSQAASQQLQNADVNVNTLLNPGSGQYDTYSDEERDAALAFVQNVVHPVAEHRLAGNPDATDQGRVLDSQVLSDQATLSLAAHSFDSLIANRTRRRLQ</sequence>
<dbReference type="AlphaFoldDB" id="A0A2S5DM84"/>
<dbReference type="Proteomes" id="UP000238655">
    <property type="component" value="Unassembled WGS sequence"/>
</dbReference>
<dbReference type="EMBL" id="PQVP01000006">
    <property type="protein sequence ID" value="POZ80190.1"/>
    <property type="molecule type" value="Genomic_DNA"/>
</dbReference>
<reference evidence="1 2" key="1">
    <citation type="submission" date="2018-01" db="EMBL/GenBank/DDBJ databases">
        <title>Successful Treatment of Persistent Burkholderia cepacia Bacteremia with Ceftazidime-Avibactam.</title>
        <authorList>
            <person name="Tamma P."/>
            <person name="Fan Y."/>
            <person name="Bergman Y."/>
            <person name="Sick-Samuels A."/>
            <person name="Hsu A."/>
            <person name="Timp W."/>
            <person name="Simner P."/>
        </authorList>
    </citation>
    <scope>NUCLEOTIDE SEQUENCE [LARGE SCALE GENOMIC DNA]</scope>
    <source>
        <strain evidence="1 2">170816</strain>
    </source>
</reference>